<keyword evidence="4" id="KW-1185">Reference proteome</keyword>
<protein>
    <submittedName>
        <fullName evidence="3">Uncharacterized protein</fullName>
    </submittedName>
</protein>
<feature type="transmembrane region" description="Helical" evidence="2">
    <location>
        <begin position="628"/>
        <end position="646"/>
    </location>
</feature>
<evidence type="ECO:0000313" key="4">
    <source>
        <dbReference type="Proteomes" id="UP000816034"/>
    </source>
</evidence>
<name>A0AA88GU52_NAELO</name>
<keyword evidence="2" id="KW-0472">Membrane</keyword>
<gene>
    <name evidence="3" type="ORF">C9374_002635</name>
</gene>
<keyword evidence="2" id="KW-0812">Transmembrane</keyword>
<dbReference type="RefSeq" id="XP_044550181.1">
    <property type="nucleotide sequence ID" value="XM_044692074.1"/>
</dbReference>
<comment type="caution">
    <text evidence="3">The sequence shown here is derived from an EMBL/GenBank/DDBJ whole genome shotgun (WGS) entry which is preliminary data.</text>
</comment>
<accession>A0AA88GU52</accession>
<evidence type="ECO:0000256" key="1">
    <source>
        <dbReference type="SAM" id="Coils"/>
    </source>
</evidence>
<dbReference type="SUPFAM" id="SSF58100">
    <property type="entry name" value="Bacterial hemolysins"/>
    <property type="match status" value="1"/>
</dbReference>
<evidence type="ECO:0000313" key="3">
    <source>
        <dbReference type="EMBL" id="KAG2386189.1"/>
    </source>
</evidence>
<evidence type="ECO:0000256" key="2">
    <source>
        <dbReference type="SAM" id="Phobius"/>
    </source>
</evidence>
<proteinExistence type="predicted"/>
<keyword evidence="1" id="KW-0175">Coiled coil</keyword>
<feature type="transmembrane region" description="Helical" evidence="2">
    <location>
        <begin position="309"/>
        <end position="330"/>
    </location>
</feature>
<feature type="coiled-coil region" evidence="1">
    <location>
        <begin position="237"/>
        <end position="271"/>
    </location>
</feature>
<keyword evidence="2" id="KW-1133">Transmembrane helix</keyword>
<dbReference type="GeneID" id="68095090"/>
<dbReference type="Proteomes" id="UP000816034">
    <property type="component" value="Unassembled WGS sequence"/>
</dbReference>
<feature type="transmembrane region" description="Helical" evidence="2">
    <location>
        <begin position="425"/>
        <end position="443"/>
    </location>
</feature>
<feature type="transmembrane region" description="Helical" evidence="2">
    <location>
        <begin position="449"/>
        <end position="471"/>
    </location>
</feature>
<sequence>MVWINCYGSSNNLITINQNAATIDASETNTDDENRTNNNQQSTINITPESAVVLALTLGQLAYNHNKAFSENINKMWTGLTSFISNGGSDTIKHVASGAEPAAEVFITNKENLVAKAEAVKYLLEKRMGLFFSWKNICTVTKWSLIVASSAQTVKLLYELWIYEDIFYHSAEQLAGFKRDQTEIHKKLDEMISILEHMSNLIITQERFTQTTSKSLMLLVDQSLLNDSFDKNFLALTNKFKKLQESVQNEIEKLNEEMNTLKSQIQKDSDFFKGSVERSKTNMVVGASCFALSTISTLIFPPLAPVMLAGHAGGIISGAVAGINYALYYYSNSKKEKAEYRLKEVIKLQSQIAHIRNQSMEHLNLYEEQKAKLVEYLKKLREQERASTTPTITEGQPEDTPLEEPIINQLLVQIVEFYSTNNLLFWYRVMSGIMFSLWLTSLVKDGFTITHKTLITLILYCSIMFTLNVAYDLTEKQQMTFGIHVNASSHLAKVTKSAYEERYKHECIWYELPVSKQFELEIKSLLLRLIPGYGDQASQLTAKNATGHLIHNSRCLHYIQVLESHDEKVVSHLIQTSSHSSSGVDIQQINNPSEMAGGTYLDFAYSIVMKGFKAVVDGLELFSTRTSFITKIWCSAVVALVILALVKKIVFCC</sequence>
<reference evidence="3 4" key="1">
    <citation type="journal article" date="2018" name="BMC Genomics">
        <title>The genome of Naegleria lovaniensis, the basis for a comparative approach to unravel pathogenicity factors of the human pathogenic amoeba N. fowleri.</title>
        <authorList>
            <person name="Liechti N."/>
            <person name="Schurch N."/>
            <person name="Bruggmann R."/>
            <person name="Wittwer M."/>
        </authorList>
    </citation>
    <scope>NUCLEOTIDE SEQUENCE [LARGE SCALE GENOMIC DNA]</scope>
    <source>
        <strain evidence="3 4">ATCC 30569</strain>
    </source>
</reference>
<organism evidence="3 4">
    <name type="scientific">Naegleria lovaniensis</name>
    <name type="common">Amoeba</name>
    <dbReference type="NCBI Taxonomy" id="51637"/>
    <lineage>
        <taxon>Eukaryota</taxon>
        <taxon>Discoba</taxon>
        <taxon>Heterolobosea</taxon>
        <taxon>Tetramitia</taxon>
        <taxon>Eutetramitia</taxon>
        <taxon>Vahlkampfiidae</taxon>
        <taxon>Naegleria</taxon>
    </lineage>
</organism>
<feature type="transmembrane region" description="Helical" evidence="2">
    <location>
        <begin position="283"/>
        <end position="303"/>
    </location>
</feature>
<dbReference type="AlphaFoldDB" id="A0AA88GU52"/>
<dbReference type="Gene3D" id="1.20.1170.10">
    <property type="match status" value="1"/>
</dbReference>
<dbReference type="EMBL" id="PYSW02000016">
    <property type="protein sequence ID" value="KAG2386189.1"/>
    <property type="molecule type" value="Genomic_DNA"/>
</dbReference>